<dbReference type="InterPro" id="IPR056884">
    <property type="entry name" value="NPHP3-like_N"/>
</dbReference>
<comment type="caution">
    <text evidence="5">The sequence shown here is derived from an EMBL/GenBank/DDBJ whole genome shotgun (WGS) entry which is preliminary data.</text>
</comment>
<dbReference type="Pfam" id="PF13637">
    <property type="entry name" value="Ank_4"/>
    <property type="match status" value="1"/>
</dbReference>
<dbReference type="Pfam" id="PF24883">
    <property type="entry name" value="NPHP3_N"/>
    <property type="match status" value="1"/>
</dbReference>
<dbReference type="SMART" id="SM00248">
    <property type="entry name" value="ANK"/>
    <property type="match status" value="2"/>
</dbReference>
<dbReference type="EMBL" id="CABFNQ020000724">
    <property type="protein sequence ID" value="CAH0026457.1"/>
    <property type="molecule type" value="Genomic_DNA"/>
</dbReference>
<feature type="repeat" description="ANK" evidence="2">
    <location>
        <begin position="818"/>
        <end position="850"/>
    </location>
</feature>
<sequence>MSSFEDPERVYGESEDSEQAARVAPDNLSLGPLLGHMLVMKVPGRLSEFDRHDDVRMAFENFKRVVSPDDFNELTGATWDGFSTDPLTTQDATIAHENLESIFASLGNYSKIVASVCRDRRYPPLVSAPAQLFLKLRYPGVYKEIVEVYNRATKIIDISVDDQLIHINHSGLIESLAMIYADIIKLHSQVYEVVRGGNWQYRFSQAWVYGQPHFEGIINDLKAHRNTFDDGIYTNEGKYYEDLFLEGIGMCKKPGEIPHDASVWLDANESEQSEVFDSIVSGASKPFFSHHWLLQHPIVEQWLTPSTSPAFLVLEGHPGSGKTVFATQLVAILRALHKESLVLYHFCSDALPCSTKYSEIVKSLILQIYQSYPVLAQAFDIFDTDRTGASTREDELENRLRTIIASRLFGPKTPFCVILDGVDECDCHTQLQLIKLLREIGSHSFKVFVSGRVLSPQAMKEIKNHRVNMNAKVVSLIDEKTRIECSIRCYAVQRLEALRQDNLEIGVKSSDIQNMALCIAKKADGMFLWARIVLDQLVANKSLLERDKVQAIIDSTPQEIMTYLEQKFEGERSFMRMKGETLGPTAKLAIGWIVNSKEPLTVDELVDAIHMSSDLGALEPSEIENFGREMVSYIHYMVHDKPSGAIRIPLRGVRLYLQHKVATDWVSDIDAIIGRTCIAYLSRSVFKTGPCLSIEDFEARLKSYPLYAYAAKHWGHHASKATDSDLQRIVDFLDQDVLVRSAYQAMQGDKWRYSQELETRVIVLRLVVFFGLGVRAMLKSEYSAWDKPPLHEAVILGDEVLIADLLKKGASIDGKDSDGETALNLAFRMGQAGVANLLIEHSASTAGITATGLRAMFKENNSDILYLAQPRAGKSSLRFLSDSDTAKIDLIVGSTNQNAKQRHLFVFNEESANFWETGWFPKFHVENEQNELIFTEELPHATSGIENVYRYCASFRFPVGDNTEGILNDMFGKNPGNARIGVSWTMARPQNTTSRLRLEPIAYFSNMPQVFIPDQQLRLIIQLIESLKTRWLEVCQEGQDRLQGWREEIMSKSGNDLNLLERLMFDGQKWAAMRRLLQQHANTTISFGERYHRHYSQFDAMGELEKTVQDLQDSIGKQLDSLDSTYEIFIEMESNLISLRQAELSNSMAELSNSMAERSISMARSMKRLSWITVGFGTGP</sequence>
<dbReference type="Gene3D" id="1.25.40.20">
    <property type="entry name" value="Ankyrin repeat-containing domain"/>
    <property type="match status" value="1"/>
</dbReference>
<evidence type="ECO:0000256" key="1">
    <source>
        <dbReference type="ARBA" id="ARBA00022737"/>
    </source>
</evidence>
<organism evidence="5 6">
    <name type="scientific">Clonostachys rhizophaga</name>
    <dbReference type="NCBI Taxonomy" id="160324"/>
    <lineage>
        <taxon>Eukaryota</taxon>
        <taxon>Fungi</taxon>
        <taxon>Dikarya</taxon>
        <taxon>Ascomycota</taxon>
        <taxon>Pezizomycotina</taxon>
        <taxon>Sordariomycetes</taxon>
        <taxon>Hypocreomycetidae</taxon>
        <taxon>Hypocreales</taxon>
        <taxon>Bionectriaceae</taxon>
        <taxon>Clonostachys</taxon>
    </lineage>
</organism>
<feature type="repeat" description="ANK" evidence="2">
    <location>
        <begin position="785"/>
        <end position="817"/>
    </location>
</feature>
<dbReference type="InterPro" id="IPR002110">
    <property type="entry name" value="Ankyrin_rpt"/>
</dbReference>
<feature type="region of interest" description="Disordered" evidence="3">
    <location>
        <begin position="1"/>
        <end position="22"/>
    </location>
</feature>
<dbReference type="OrthoDB" id="7464126at2759"/>
<proteinExistence type="predicted"/>
<dbReference type="AlphaFoldDB" id="A0A9N9YPZ7"/>
<evidence type="ECO:0000259" key="4">
    <source>
        <dbReference type="Pfam" id="PF24883"/>
    </source>
</evidence>
<dbReference type="SUPFAM" id="SSF52540">
    <property type="entry name" value="P-loop containing nucleoside triphosphate hydrolases"/>
    <property type="match status" value="1"/>
</dbReference>
<dbReference type="PROSITE" id="PS50088">
    <property type="entry name" value="ANK_REPEAT"/>
    <property type="match status" value="2"/>
</dbReference>
<name>A0A9N9YPZ7_9HYPO</name>
<dbReference type="Gene3D" id="3.40.50.300">
    <property type="entry name" value="P-loop containing nucleotide triphosphate hydrolases"/>
    <property type="match status" value="1"/>
</dbReference>
<dbReference type="SUPFAM" id="SSF48403">
    <property type="entry name" value="Ankyrin repeat"/>
    <property type="match status" value="1"/>
</dbReference>
<evidence type="ECO:0000313" key="6">
    <source>
        <dbReference type="Proteomes" id="UP000696573"/>
    </source>
</evidence>
<accession>A0A9N9YPZ7</accession>
<keyword evidence="2" id="KW-0040">ANK repeat</keyword>
<reference evidence="5" key="1">
    <citation type="submission" date="2021-10" db="EMBL/GenBank/DDBJ databases">
        <authorList>
            <person name="Piombo E."/>
        </authorList>
    </citation>
    <scope>NUCLEOTIDE SEQUENCE</scope>
</reference>
<feature type="domain" description="Nephrocystin 3-like N-terminal" evidence="4">
    <location>
        <begin position="291"/>
        <end position="452"/>
    </location>
</feature>
<protein>
    <recommendedName>
        <fullName evidence="4">Nephrocystin 3-like N-terminal domain-containing protein</fullName>
    </recommendedName>
</protein>
<evidence type="ECO:0000313" key="5">
    <source>
        <dbReference type="EMBL" id="CAH0026457.1"/>
    </source>
</evidence>
<dbReference type="Proteomes" id="UP000696573">
    <property type="component" value="Unassembled WGS sequence"/>
</dbReference>
<feature type="compositionally biased region" description="Basic and acidic residues" evidence="3">
    <location>
        <begin position="1"/>
        <end position="12"/>
    </location>
</feature>
<evidence type="ECO:0000256" key="3">
    <source>
        <dbReference type="SAM" id="MobiDB-lite"/>
    </source>
</evidence>
<gene>
    <name evidence="5" type="ORF">CRHIZ90672A_00013066</name>
</gene>
<dbReference type="InterPro" id="IPR036770">
    <property type="entry name" value="Ankyrin_rpt-contain_sf"/>
</dbReference>
<dbReference type="PANTHER" id="PTHR10039">
    <property type="entry name" value="AMELOGENIN"/>
    <property type="match status" value="1"/>
</dbReference>
<dbReference type="PANTHER" id="PTHR10039:SF14">
    <property type="entry name" value="NACHT DOMAIN-CONTAINING PROTEIN"/>
    <property type="match status" value="1"/>
</dbReference>
<dbReference type="InterPro" id="IPR027417">
    <property type="entry name" value="P-loop_NTPase"/>
</dbReference>
<evidence type="ECO:0000256" key="2">
    <source>
        <dbReference type="PROSITE-ProRule" id="PRU00023"/>
    </source>
</evidence>
<keyword evidence="1" id="KW-0677">Repeat</keyword>
<dbReference type="PROSITE" id="PS50297">
    <property type="entry name" value="ANK_REP_REGION"/>
    <property type="match status" value="1"/>
</dbReference>
<keyword evidence="6" id="KW-1185">Reference proteome</keyword>